<dbReference type="Proteomes" id="UP000199334">
    <property type="component" value="Unassembled WGS sequence"/>
</dbReference>
<dbReference type="NCBIfam" id="TIGR01923">
    <property type="entry name" value="menE"/>
    <property type="match status" value="1"/>
</dbReference>
<comment type="function">
    <text evidence="5">Converts 2-succinylbenzoate (OSB) to 2-succinylbenzoyl-CoA (OSB-CoA).</text>
</comment>
<dbReference type="GO" id="GO:0006631">
    <property type="term" value="P:fatty acid metabolic process"/>
    <property type="evidence" value="ECO:0007669"/>
    <property type="project" value="TreeGrafter"/>
</dbReference>
<dbReference type="OrthoDB" id="9762242at2"/>
<dbReference type="GO" id="GO:0031956">
    <property type="term" value="F:medium-chain fatty acid-CoA ligase activity"/>
    <property type="evidence" value="ECO:0007669"/>
    <property type="project" value="TreeGrafter"/>
</dbReference>
<dbReference type="Pfam" id="PF13193">
    <property type="entry name" value="AMP-binding_C"/>
    <property type="match status" value="1"/>
</dbReference>
<comment type="similarity">
    <text evidence="5">Belongs to the ATP-dependent AMP-binding enzyme family. MenE subfamily.</text>
</comment>
<dbReference type="UniPathway" id="UPA00079"/>
<evidence type="ECO:0000259" key="6">
    <source>
        <dbReference type="Pfam" id="PF00501"/>
    </source>
</evidence>
<dbReference type="CDD" id="cd05912">
    <property type="entry name" value="OSB_CoA_lg"/>
    <property type="match status" value="1"/>
</dbReference>
<comment type="pathway">
    <text evidence="5">Quinol/quinone metabolism; 1,4-dihydroxy-2-naphthoate biosynthesis; 1,4-dihydroxy-2-naphthoate from chorismate: step 5/7.</text>
</comment>
<dbReference type="RefSeq" id="WP_093857865.1">
    <property type="nucleotide sequence ID" value="NZ_BJVZ01000017.1"/>
</dbReference>
<evidence type="ECO:0000259" key="7">
    <source>
        <dbReference type="Pfam" id="PF13193"/>
    </source>
</evidence>
<evidence type="ECO:0000256" key="1">
    <source>
        <dbReference type="ARBA" id="ARBA00022428"/>
    </source>
</evidence>
<protein>
    <recommendedName>
        <fullName evidence="5">2-succinylbenzoate--CoA ligase</fullName>
        <ecNumber evidence="5">6.2.1.26</ecNumber>
    </recommendedName>
    <alternativeName>
        <fullName evidence="5">o-succinylbenzoyl-CoA synthetase</fullName>
        <shortName evidence="5">OSB-CoA synthetase</shortName>
    </alternativeName>
</protein>
<name>A0A1H0FQR6_9BACI</name>
<evidence type="ECO:0000256" key="5">
    <source>
        <dbReference type="HAMAP-Rule" id="MF_00731"/>
    </source>
</evidence>
<dbReference type="Pfam" id="PF00501">
    <property type="entry name" value="AMP-binding"/>
    <property type="match status" value="1"/>
</dbReference>
<keyword evidence="4 5" id="KW-0067">ATP-binding</keyword>
<evidence type="ECO:0000256" key="3">
    <source>
        <dbReference type="ARBA" id="ARBA00022741"/>
    </source>
</evidence>
<evidence type="ECO:0000313" key="9">
    <source>
        <dbReference type="Proteomes" id="UP000199334"/>
    </source>
</evidence>
<keyword evidence="2 5" id="KW-0436">Ligase</keyword>
<dbReference type="GO" id="GO:0008756">
    <property type="term" value="F:o-succinylbenzoate-CoA ligase activity"/>
    <property type="evidence" value="ECO:0007669"/>
    <property type="project" value="UniProtKB-UniRule"/>
</dbReference>
<dbReference type="GO" id="GO:0005524">
    <property type="term" value="F:ATP binding"/>
    <property type="evidence" value="ECO:0007669"/>
    <property type="project" value="UniProtKB-KW"/>
</dbReference>
<evidence type="ECO:0000313" key="8">
    <source>
        <dbReference type="EMBL" id="SDN97006.1"/>
    </source>
</evidence>
<dbReference type="InterPro" id="IPR010192">
    <property type="entry name" value="MenE"/>
</dbReference>
<dbReference type="InterPro" id="IPR045851">
    <property type="entry name" value="AMP-bd_C_sf"/>
</dbReference>
<dbReference type="Gene3D" id="3.40.50.12780">
    <property type="entry name" value="N-terminal domain of ligase-like"/>
    <property type="match status" value="1"/>
</dbReference>
<dbReference type="PANTHER" id="PTHR43201:SF5">
    <property type="entry name" value="MEDIUM-CHAIN ACYL-COA LIGASE ACSF2, MITOCHONDRIAL"/>
    <property type="match status" value="1"/>
</dbReference>
<keyword evidence="1 5" id="KW-0474">Menaquinone biosynthesis</keyword>
<dbReference type="EC" id="6.2.1.26" evidence="5"/>
<comment type="catalytic activity">
    <reaction evidence="5">
        <text>2-succinylbenzoate + ATP + CoA = 2-succinylbenzoyl-CoA + AMP + diphosphate</text>
        <dbReference type="Rhea" id="RHEA:17009"/>
        <dbReference type="ChEBI" id="CHEBI:18325"/>
        <dbReference type="ChEBI" id="CHEBI:30616"/>
        <dbReference type="ChEBI" id="CHEBI:33019"/>
        <dbReference type="ChEBI" id="CHEBI:57287"/>
        <dbReference type="ChEBI" id="CHEBI:57364"/>
        <dbReference type="ChEBI" id="CHEBI:456215"/>
        <dbReference type="EC" id="6.2.1.26"/>
    </reaction>
</comment>
<feature type="domain" description="AMP-binding enzyme C-terminal" evidence="7">
    <location>
        <begin position="403"/>
        <end position="477"/>
    </location>
</feature>
<gene>
    <name evidence="5" type="primary">menE</name>
    <name evidence="8" type="ORF">SAMN05216498_0323</name>
</gene>
<dbReference type="NCBIfam" id="NF002966">
    <property type="entry name" value="PRK03640.1"/>
    <property type="match status" value="1"/>
</dbReference>
<dbReference type="SUPFAM" id="SSF56801">
    <property type="entry name" value="Acetyl-CoA synthetase-like"/>
    <property type="match status" value="1"/>
</dbReference>
<dbReference type="InterPro" id="IPR025110">
    <property type="entry name" value="AMP-bd_C"/>
</dbReference>
<dbReference type="AlphaFoldDB" id="A0A1H0FQR6"/>
<feature type="domain" description="AMP-dependent synthetase/ligase" evidence="6">
    <location>
        <begin position="8"/>
        <end position="353"/>
    </location>
</feature>
<dbReference type="GO" id="GO:0009234">
    <property type="term" value="P:menaquinone biosynthetic process"/>
    <property type="evidence" value="ECO:0007669"/>
    <property type="project" value="UniProtKB-UniRule"/>
</dbReference>
<dbReference type="EMBL" id="FNIG01000013">
    <property type="protein sequence ID" value="SDN97006.1"/>
    <property type="molecule type" value="Genomic_DNA"/>
</dbReference>
<sequence>MTITPNWLEKRAYLSPNKEAIVLPDGTTYTFQQLKDDARSYAAYLQQQGFKKGDHIAVLSSNSYEMAVIIHALHYIQAISFLLNVRLTENELEFQINDGEVQGLIYHPEFEETAQSLTKRTSIKACNLFDIPSDQTLDQGQEEINFDDISHTLYTSGTTGYPKGVQLTYGNHFWNATASAFNLGLHDHDRWLLSLPMFHVGGLSILYRSVIYGIPIHLHEKFELERVHEDIMKRGVTIVSVVTVMLEQLMRRLGQDRYPETLRCMLLGGGPAPKGLLETCQEANVPVFQSYGMTETASQFCTLDQENMLSKIGSAGKPLFPGQLKIVENGRDCPSQEVGEIVVKGPSVTEGYWKRPEANQAAFNDGWLKTGDLGYLDEDGFLFVVDRRKDLIISGGENVYPAEIEATIKRINGVLDAGVVGVADDRWGQVPVAFVVKSDGTLDETGVISFAQEHLAKYKIPKKVYFIDELPRNASKKLQRRKLLDLIDREGEK</sequence>
<keyword evidence="3 5" id="KW-0547">Nucleotide-binding</keyword>
<dbReference type="InterPro" id="IPR042099">
    <property type="entry name" value="ANL_N_sf"/>
</dbReference>
<evidence type="ECO:0000256" key="2">
    <source>
        <dbReference type="ARBA" id="ARBA00022598"/>
    </source>
</evidence>
<accession>A0A1H0FQR6</accession>
<dbReference type="HAMAP" id="MF_00731">
    <property type="entry name" value="MenE"/>
    <property type="match status" value="1"/>
</dbReference>
<evidence type="ECO:0000256" key="4">
    <source>
        <dbReference type="ARBA" id="ARBA00022840"/>
    </source>
</evidence>
<proteinExistence type="inferred from homology"/>
<dbReference type="STRING" id="237069.SAMN05216498_0323"/>
<dbReference type="PANTHER" id="PTHR43201">
    <property type="entry name" value="ACYL-COA SYNTHETASE"/>
    <property type="match status" value="1"/>
</dbReference>
<keyword evidence="9" id="KW-1185">Reference proteome</keyword>
<comment type="pathway">
    <text evidence="5">Quinol/quinone metabolism; menaquinone biosynthesis.</text>
</comment>
<organism evidence="8 9">
    <name type="scientific">Tenuibacillus multivorans</name>
    <dbReference type="NCBI Taxonomy" id="237069"/>
    <lineage>
        <taxon>Bacteria</taxon>
        <taxon>Bacillati</taxon>
        <taxon>Bacillota</taxon>
        <taxon>Bacilli</taxon>
        <taxon>Bacillales</taxon>
        <taxon>Bacillaceae</taxon>
        <taxon>Tenuibacillus</taxon>
    </lineage>
</organism>
<dbReference type="InterPro" id="IPR000873">
    <property type="entry name" value="AMP-dep_synth/lig_dom"/>
</dbReference>
<reference evidence="8 9" key="1">
    <citation type="submission" date="2016-10" db="EMBL/GenBank/DDBJ databases">
        <authorList>
            <person name="de Groot N.N."/>
        </authorList>
    </citation>
    <scope>NUCLEOTIDE SEQUENCE [LARGE SCALE GENOMIC DNA]</scope>
    <source>
        <strain evidence="8 9">CGMCC 1.3442</strain>
    </source>
</reference>
<dbReference type="UniPathway" id="UPA01057">
    <property type="reaction ID" value="UER00166"/>
</dbReference>
<dbReference type="Gene3D" id="3.30.300.30">
    <property type="match status" value="1"/>
</dbReference>